<dbReference type="GO" id="GO:0043565">
    <property type="term" value="F:sequence-specific DNA binding"/>
    <property type="evidence" value="ECO:0007669"/>
    <property type="project" value="InterPro"/>
</dbReference>
<evidence type="ECO:0000313" key="7">
    <source>
        <dbReference type="EMBL" id="KAF1959046.1"/>
    </source>
</evidence>
<keyword evidence="2" id="KW-0808">Transferase</keyword>
<comment type="cofactor">
    <cofactor evidence="1">
        <name>Zn(2+)</name>
        <dbReference type="ChEBI" id="CHEBI:29105"/>
    </cofactor>
</comment>
<dbReference type="PROSITE" id="PS01124">
    <property type="entry name" value="HTH_ARAC_FAMILY_2"/>
    <property type="match status" value="1"/>
</dbReference>
<dbReference type="GO" id="GO:0006281">
    <property type="term" value="P:DNA repair"/>
    <property type="evidence" value="ECO:0007669"/>
    <property type="project" value="InterPro"/>
</dbReference>
<name>A0A6A5U828_9PLEO</name>
<keyword evidence="3" id="KW-0805">Transcription regulation</keyword>
<dbReference type="Gene3D" id="3.40.10.10">
    <property type="entry name" value="DNA Methylphosphotriester Repair Domain"/>
    <property type="match status" value="1"/>
</dbReference>
<evidence type="ECO:0000256" key="3">
    <source>
        <dbReference type="ARBA" id="ARBA00023015"/>
    </source>
</evidence>
<organism evidence="7 8">
    <name type="scientific">Byssothecium circinans</name>
    <dbReference type="NCBI Taxonomy" id="147558"/>
    <lineage>
        <taxon>Eukaryota</taxon>
        <taxon>Fungi</taxon>
        <taxon>Dikarya</taxon>
        <taxon>Ascomycota</taxon>
        <taxon>Pezizomycotina</taxon>
        <taxon>Dothideomycetes</taxon>
        <taxon>Pleosporomycetidae</taxon>
        <taxon>Pleosporales</taxon>
        <taxon>Massarineae</taxon>
        <taxon>Massarinaceae</taxon>
        <taxon>Byssothecium</taxon>
    </lineage>
</organism>
<feature type="domain" description="HTH araC/xylS-type" evidence="6">
    <location>
        <begin position="85"/>
        <end position="135"/>
    </location>
</feature>
<dbReference type="Gene3D" id="1.10.10.60">
    <property type="entry name" value="Homeodomain-like"/>
    <property type="match status" value="1"/>
</dbReference>
<evidence type="ECO:0000259" key="6">
    <source>
        <dbReference type="PROSITE" id="PS01124"/>
    </source>
</evidence>
<protein>
    <recommendedName>
        <fullName evidence="6">HTH araC/xylS-type domain-containing protein</fullName>
    </recommendedName>
</protein>
<dbReference type="OrthoDB" id="2447880at2759"/>
<keyword evidence="4" id="KW-0010">Activator</keyword>
<dbReference type="InterPro" id="IPR018060">
    <property type="entry name" value="HTH_AraC"/>
</dbReference>
<dbReference type="GO" id="GO:0032259">
    <property type="term" value="P:methylation"/>
    <property type="evidence" value="ECO:0007669"/>
    <property type="project" value="UniProtKB-KW"/>
</dbReference>
<reference evidence="7" key="1">
    <citation type="journal article" date="2020" name="Stud. Mycol.">
        <title>101 Dothideomycetes genomes: a test case for predicting lifestyles and emergence of pathogens.</title>
        <authorList>
            <person name="Haridas S."/>
            <person name="Albert R."/>
            <person name="Binder M."/>
            <person name="Bloem J."/>
            <person name="Labutti K."/>
            <person name="Salamov A."/>
            <person name="Andreopoulos B."/>
            <person name="Baker S."/>
            <person name="Barry K."/>
            <person name="Bills G."/>
            <person name="Bluhm B."/>
            <person name="Cannon C."/>
            <person name="Castanera R."/>
            <person name="Culley D."/>
            <person name="Daum C."/>
            <person name="Ezra D."/>
            <person name="Gonzalez J."/>
            <person name="Henrissat B."/>
            <person name="Kuo A."/>
            <person name="Liang C."/>
            <person name="Lipzen A."/>
            <person name="Lutzoni F."/>
            <person name="Magnuson J."/>
            <person name="Mondo S."/>
            <person name="Nolan M."/>
            <person name="Ohm R."/>
            <person name="Pangilinan J."/>
            <person name="Park H.-J."/>
            <person name="Ramirez L."/>
            <person name="Alfaro M."/>
            <person name="Sun H."/>
            <person name="Tritt A."/>
            <person name="Yoshinaga Y."/>
            <person name="Zwiers L.-H."/>
            <person name="Turgeon B."/>
            <person name="Goodwin S."/>
            <person name="Spatafora J."/>
            <person name="Crous P."/>
            <person name="Grigoriev I."/>
        </authorList>
    </citation>
    <scope>NUCLEOTIDE SEQUENCE</scope>
    <source>
        <strain evidence="7">CBS 675.92</strain>
    </source>
</reference>
<dbReference type="SUPFAM" id="SSF46689">
    <property type="entry name" value="Homeodomain-like"/>
    <property type="match status" value="1"/>
</dbReference>
<accession>A0A6A5U828</accession>
<dbReference type="Proteomes" id="UP000800035">
    <property type="component" value="Unassembled WGS sequence"/>
</dbReference>
<keyword evidence="5" id="KW-0804">Transcription</keyword>
<evidence type="ECO:0000256" key="2">
    <source>
        <dbReference type="ARBA" id="ARBA00022603"/>
    </source>
</evidence>
<dbReference type="AlphaFoldDB" id="A0A6A5U828"/>
<evidence type="ECO:0000256" key="5">
    <source>
        <dbReference type="ARBA" id="ARBA00023163"/>
    </source>
</evidence>
<evidence type="ECO:0000256" key="4">
    <source>
        <dbReference type="ARBA" id="ARBA00023159"/>
    </source>
</evidence>
<proteinExistence type="predicted"/>
<evidence type="ECO:0000256" key="1">
    <source>
        <dbReference type="ARBA" id="ARBA00001947"/>
    </source>
</evidence>
<keyword evidence="2" id="KW-0489">Methyltransferase</keyword>
<dbReference type="InterPro" id="IPR004026">
    <property type="entry name" value="Ada_DNA_repair_Zn-bd"/>
</dbReference>
<keyword evidence="8" id="KW-1185">Reference proteome</keyword>
<dbReference type="InterPro" id="IPR035451">
    <property type="entry name" value="Ada-like_dom_sf"/>
</dbReference>
<dbReference type="GO" id="GO:0008270">
    <property type="term" value="F:zinc ion binding"/>
    <property type="evidence" value="ECO:0007669"/>
    <property type="project" value="InterPro"/>
</dbReference>
<gene>
    <name evidence="7" type="ORF">CC80DRAFT_490024</name>
</gene>
<evidence type="ECO:0000313" key="8">
    <source>
        <dbReference type="Proteomes" id="UP000800035"/>
    </source>
</evidence>
<dbReference type="InterPro" id="IPR009057">
    <property type="entry name" value="Homeodomain-like_sf"/>
</dbReference>
<dbReference type="GO" id="GO:0008168">
    <property type="term" value="F:methyltransferase activity"/>
    <property type="evidence" value="ECO:0007669"/>
    <property type="project" value="UniProtKB-KW"/>
</dbReference>
<dbReference type="Pfam" id="PF02805">
    <property type="entry name" value="Ada_Zn_binding"/>
    <property type="match status" value="1"/>
</dbReference>
<dbReference type="SUPFAM" id="SSF57884">
    <property type="entry name" value="Ada DNA repair protein, N-terminal domain (N-Ada 10)"/>
    <property type="match status" value="1"/>
</dbReference>
<dbReference type="GO" id="GO:0003700">
    <property type="term" value="F:DNA-binding transcription factor activity"/>
    <property type="evidence" value="ECO:0007669"/>
    <property type="project" value="InterPro"/>
</dbReference>
<sequence>MSFITDAARWRALSTRDATANDHFVYIVKSTRIYCRPTCPARLARRANIGFCNTPAQAEAAGYRACKRCKPDVKSTEDPQEKAVAKACTLIAEAVSNGGVNGSLRLQDLARGVGLTPRYFHKIFKDKKGMTPKEYAKAKMNESRDGLAAAPHDTMVDLNSFNLAAFDFNDLVNFDLEEPLPMEEPLPTMDSLPGMFGIEIDANVQGTAPALGTFDPNVVDAGLLDVDKVSKCIESETALMATTAAFELDAALVLNSETLSDLNQGMYKDIFM</sequence>
<dbReference type="EMBL" id="ML976985">
    <property type="protein sequence ID" value="KAF1959046.1"/>
    <property type="molecule type" value="Genomic_DNA"/>
</dbReference>